<dbReference type="Gene3D" id="3.90.70.10">
    <property type="entry name" value="Cysteine proteinases"/>
    <property type="match status" value="2"/>
</dbReference>
<dbReference type="InterPro" id="IPR018200">
    <property type="entry name" value="USP_CS"/>
</dbReference>
<dbReference type="PANTHER" id="PTHR21646:SF39">
    <property type="entry name" value="UBIQUITIN CARBOXYL-TERMINAL HYDROLASE 16"/>
    <property type="match status" value="1"/>
</dbReference>
<dbReference type="GO" id="GO:0004843">
    <property type="term" value="F:cysteine-type deubiquitinase activity"/>
    <property type="evidence" value="ECO:0007669"/>
    <property type="project" value="InterPro"/>
</dbReference>
<evidence type="ECO:0000259" key="3">
    <source>
        <dbReference type="PROSITE" id="PS50235"/>
    </source>
</evidence>
<feature type="compositionally biased region" description="Acidic residues" evidence="1">
    <location>
        <begin position="621"/>
        <end position="631"/>
    </location>
</feature>
<sequence>MAGIVYLVTGGQEQNVNGQWLDKFIQSNGRGIRYIGYGALAFLSLYILAPSVSSLIIGKDMFSSHSKRSDRTTTGLINNRNDCFANSSIQALSALPRLTGYLNDILGQAYQLSYHLEKKSEASKELHKIKEPSPAPSAPHAVNRSPEDQQQQHQEHDRHHNHLAPPQHQPEAATPKAELEQNPLDVHVSNMVDISENRPGLSKFKSTNTITTLKDEEDGDDETPNMSASRETGDRKDIGGEDEGYIPIDESNLPKLPLHRSLASMLEQLQRTITTPRYLSIWPLLHSLEVIFNARISSGQNDAHELTQVILETLQKENNKIREFVKNQEFSINIPDIPFRGKSADHLVCTACRNSSKVRVTQFNMLPLAVPQAISAKLAEMVSDNQVESIEGYSCLTCKVGKILENEKGRDSSRYEVAEQNILASLIKASANLTINDDLSEELMNYINGYSRDGLVTSQLKSTIVKKNVVVDAPQVLLIHLSRSMFNGTSYTRNPCAVNFDEILHLQEQVIQNDKCVGINSVPYQLKAIVKHAGSHSQGHYQCYRHKPDLVKDIHTHAVINRTPVIDANLINIHDPQDSKEVAATEMMEPPPVKQISDAPSDLGGNHVNSSTDVSNTSDQNDPDDYVFDNDDSSKMSRKPSAFKKITNFLSRRSSVSSPSLDTPDASESENVGRGRRSTTSRNTGDHSRNSSVARSSNDLKESGVVPKQGRSRSRTNSTSSIQSSRSRASSISSDKSSSDLSAVTSSESNNYGTTPSASDTDNISDTDPMTRKRHLKKIKSVLKYPYWSISDTVVHEAKPEEVLNETKYVYMLFYERMNA</sequence>
<feature type="region of interest" description="Disordered" evidence="1">
    <location>
        <begin position="197"/>
        <end position="240"/>
    </location>
</feature>
<reference evidence="4 5" key="1">
    <citation type="submission" date="2019-01" db="EMBL/GenBank/DDBJ databases">
        <title>Draft Genome Sequencing of Zygosaccharomyces mellis Ca-7.</title>
        <authorList>
            <person name="Shiwa Y."/>
            <person name="Kanesaki Y."/>
            <person name="Ishige T."/>
            <person name="Mura K."/>
            <person name="Hori T."/>
            <person name="Tamura T."/>
        </authorList>
    </citation>
    <scope>NUCLEOTIDE SEQUENCE [LARGE SCALE GENOMIC DNA]</scope>
    <source>
        <strain evidence="4 5">Ca-7</strain>
    </source>
</reference>
<dbReference type="SUPFAM" id="SSF54001">
    <property type="entry name" value="Cysteine proteinases"/>
    <property type="match status" value="1"/>
</dbReference>
<feature type="compositionally biased region" description="Polar residues" evidence="1">
    <location>
        <begin position="750"/>
        <end position="768"/>
    </location>
</feature>
<organism evidence="4 5">
    <name type="scientific">Zygosaccharomyces mellis</name>
    <dbReference type="NCBI Taxonomy" id="42258"/>
    <lineage>
        <taxon>Eukaryota</taxon>
        <taxon>Fungi</taxon>
        <taxon>Dikarya</taxon>
        <taxon>Ascomycota</taxon>
        <taxon>Saccharomycotina</taxon>
        <taxon>Saccharomycetes</taxon>
        <taxon>Saccharomycetales</taxon>
        <taxon>Saccharomycetaceae</taxon>
        <taxon>Zygosaccharomyces</taxon>
    </lineage>
</organism>
<name>A0A4C2E1G0_9SACH</name>
<feature type="compositionally biased region" description="Low complexity" evidence="1">
    <location>
        <begin position="715"/>
        <end position="749"/>
    </location>
</feature>
<dbReference type="Proteomes" id="UP000301737">
    <property type="component" value="Unassembled WGS sequence"/>
</dbReference>
<keyword evidence="2" id="KW-0472">Membrane</keyword>
<dbReference type="InterPro" id="IPR001394">
    <property type="entry name" value="Peptidase_C19_UCH"/>
</dbReference>
<dbReference type="InterPro" id="IPR038765">
    <property type="entry name" value="Papain-like_cys_pep_sf"/>
</dbReference>
<keyword evidence="2" id="KW-1133">Transmembrane helix</keyword>
<evidence type="ECO:0000256" key="2">
    <source>
        <dbReference type="SAM" id="Phobius"/>
    </source>
</evidence>
<feature type="region of interest" description="Disordered" evidence="1">
    <location>
        <begin position="652"/>
        <end position="772"/>
    </location>
</feature>
<dbReference type="EMBL" id="BIMX01000002">
    <property type="protein sequence ID" value="GCE97513.1"/>
    <property type="molecule type" value="Genomic_DNA"/>
</dbReference>
<feature type="region of interest" description="Disordered" evidence="1">
    <location>
        <begin position="123"/>
        <end position="177"/>
    </location>
</feature>
<keyword evidence="2" id="KW-0812">Transmembrane</keyword>
<keyword evidence="5" id="KW-1185">Reference proteome</keyword>
<accession>A0A4C2E1G0</accession>
<dbReference type="PROSITE" id="PS00973">
    <property type="entry name" value="USP_2"/>
    <property type="match status" value="1"/>
</dbReference>
<dbReference type="CDD" id="cd02662">
    <property type="entry name" value="Peptidase_C19F"/>
    <property type="match status" value="1"/>
</dbReference>
<dbReference type="PROSITE" id="PS50235">
    <property type="entry name" value="USP_3"/>
    <property type="match status" value="1"/>
</dbReference>
<dbReference type="PANTHER" id="PTHR21646">
    <property type="entry name" value="UBIQUITIN CARBOXYL-TERMINAL HYDROLASE"/>
    <property type="match status" value="1"/>
</dbReference>
<dbReference type="InterPro" id="IPR028889">
    <property type="entry name" value="USP"/>
</dbReference>
<dbReference type="AlphaFoldDB" id="A0A4C2E1G0"/>
<dbReference type="InterPro" id="IPR050185">
    <property type="entry name" value="Ub_carboxyl-term_hydrolase"/>
</dbReference>
<evidence type="ECO:0000256" key="1">
    <source>
        <dbReference type="SAM" id="MobiDB-lite"/>
    </source>
</evidence>
<dbReference type="Pfam" id="PF00443">
    <property type="entry name" value="UCH"/>
    <property type="match status" value="1"/>
</dbReference>
<proteinExistence type="predicted"/>
<evidence type="ECO:0000313" key="5">
    <source>
        <dbReference type="Proteomes" id="UP000301737"/>
    </source>
</evidence>
<evidence type="ECO:0000313" key="4">
    <source>
        <dbReference type="EMBL" id="GCE97513.1"/>
    </source>
</evidence>
<feature type="domain" description="USP" evidence="3">
    <location>
        <begin position="74"/>
        <end position="653"/>
    </location>
</feature>
<gene>
    <name evidence="4" type="ORF">ZYGM_002833</name>
</gene>
<dbReference type="GO" id="GO:0016579">
    <property type="term" value="P:protein deubiquitination"/>
    <property type="evidence" value="ECO:0007669"/>
    <property type="project" value="InterPro"/>
</dbReference>
<comment type="caution">
    <text evidence="4">The sequence shown here is derived from an EMBL/GenBank/DDBJ whole genome shotgun (WGS) entry which is preliminary data.</text>
</comment>
<feature type="compositionally biased region" description="Polar residues" evidence="1">
    <location>
        <begin position="607"/>
        <end position="618"/>
    </location>
</feature>
<feature type="region of interest" description="Disordered" evidence="1">
    <location>
        <begin position="592"/>
        <end position="640"/>
    </location>
</feature>
<feature type="transmembrane region" description="Helical" evidence="2">
    <location>
        <begin position="34"/>
        <end position="58"/>
    </location>
</feature>
<dbReference type="OrthoDB" id="2248014at2759"/>
<protein>
    <recommendedName>
        <fullName evidence="3">USP domain-containing protein</fullName>
    </recommendedName>
</protein>